<evidence type="ECO:0000313" key="2">
    <source>
        <dbReference type="EMBL" id="PNO32200.1"/>
    </source>
</evidence>
<proteinExistence type="predicted"/>
<dbReference type="Proteomes" id="UP000236163">
    <property type="component" value="Unassembled WGS sequence"/>
</dbReference>
<keyword evidence="1" id="KW-0732">Signal</keyword>
<name>A0A1J6YQN6_SALHO</name>
<feature type="chain" id="PRO_5030030448" evidence="1">
    <location>
        <begin position="28"/>
        <end position="123"/>
    </location>
</feature>
<accession>A0A1J6YQN6</accession>
<dbReference type="AlphaFoldDB" id="A0A1J6YQN6"/>
<dbReference type="STRING" id="523831.SEHO0A_00024"/>
<evidence type="ECO:0000313" key="3">
    <source>
        <dbReference type="Proteomes" id="UP000236163"/>
    </source>
</evidence>
<protein>
    <submittedName>
        <fullName evidence="2">Uncharacterized protein</fullName>
    </submittedName>
</protein>
<sequence length="123" mass="13095">MYYHALKLSRPAMLALASLALSGAAIAADLTPAPQIVPTAQAYIVSHPDKVGEVVHDSGYVVNGDSESEGGIFAQRRAQRSESKMNTMRCVIPVILLSFIVHEGKAKSTAQIHFIGSVVEAGY</sequence>
<dbReference type="EMBL" id="JWSP02000004">
    <property type="protein sequence ID" value="PNO32200.1"/>
    <property type="molecule type" value="Genomic_DNA"/>
</dbReference>
<organism evidence="2 3">
    <name type="scientific">Salmonella enterica subsp. houtenae serovar 50:g,z51:-</name>
    <dbReference type="NCBI Taxonomy" id="1173947"/>
    <lineage>
        <taxon>Bacteria</taxon>
        <taxon>Pseudomonadati</taxon>
        <taxon>Pseudomonadota</taxon>
        <taxon>Gammaproteobacteria</taxon>
        <taxon>Enterobacterales</taxon>
        <taxon>Enterobacteriaceae</taxon>
        <taxon>Salmonella</taxon>
    </lineage>
</organism>
<evidence type="ECO:0000256" key="1">
    <source>
        <dbReference type="SAM" id="SignalP"/>
    </source>
</evidence>
<reference evidence="3" key="1">
    <citation type="submission" date="2017-12" db="EMBL/GenBank/DDBJ databases">
        <title>FDA dAtabase for Regulatory Grade micrObial Sequences (FDA-ARGOS): Supporting development and validation of Infectious Disease Dx tests.</title>
        <authorList>
            <person name="Sichtig H."/>
            <person name="Tallon L."/>
            <person name="Sadzewicz L."/>
            <person name="Sengamalay N."/>
            <person name="Nagaraj S."/>
            <person name="Vavikolanu K."/>
            <person name="Aluvathingal J."/>
            <person name="Nadendla S."/>
            <person name="Pirone D.C."/>
            <person name="Hoffman M."/>
            <person name="Muruvanda T."/>
            <person name="Allard M."/>
            <person name="Evans P."/>
        </authorList>
    </citation>
    <scope>NUCLEOTIDE SEQUENCE [LARGE SCALE GENOMIC DNA]</scope>
    <source>
        <strain evidence="3">FDAARGOS_55</strain>
    </source>
</reference>
<feature type="signal peptide" evidence="1">
    <location>
        <begin position="1"/>
        <end position="27"/>
    </location>
</feature>
<comment type="caution">
    <text evidence="2">The sequence shown here is derived from an EMBL/GenBank/DDBJ whole genome shotgun (WGS) entry which is preliminary data.</text>
</comment>
<gene>
    <name evidence="2" type="ORF">RK55_002575</name>
</gene>